<dbReference type="Proteomes" id="UP001075461">
    <property type="component" value="Unassembled WGS sequence"/>
</dbReference>
<evidence type="ECO:0000313" key="1">
    <source>
        <dbReference type="EMBL" id="MCZ6162526.1"/>
    </source>
</evidence>
<protein>
    <submittedName>
        <fullName evidence="1">Uncharacterized protein</fullName>
    </submittedName>
</protein>
<reference evidence="1" key="1">
    <citation type="submission" date="2022-12" db="EMBL/GenBank/DDBJ databases">
        <title>Species Delineation and Comparative Genomics within the Campylobacter ureolyticus Complex.</title>
        <authorList>
            <person name="Maki J."/>
            <person name="Howard M."/>
            <person name="Connelly S."/>
            <person name="Hardy D.J."/>
            <person name="Cameron A."/>
        </authorList>
    </citation>
    <scope>NUCLEOTIDE SEQUENCE</scope>
    <source>
        <strain evidence="1">URMC_786</strain>
    </source>
</reference>
<dbReference type="RefSeq" id="WP_269480743.1">
    <property type="nucleotide sequence ID" value="NZ_JAPXGP010000012.1"/>
</dbReference>
<sequence>TNLEDGDDVYVIKKDAGKISIYDNFTLHSYKVDGGNDTIKFDLINFFRFAILMNMLNNIC</sequence>
<accession>A0A9Q4KLY3</accession>
<organism evidence="1 2">
    <name type="scientific">Campylobacter ureolyticus</name>
    <dbReference type="NCBI Taxonomy" id="827"/>
    <lineage>
        <taxon>Bacteria</taxon>
        <taxon>Pseudomonadati</taxon>
        <taxon>Campylobacterota</taxon>
        <taxon>Epsilonproteobacteria</taxon>
        <taxon>Campylobacterales</taxon>
        <taxon>Campylobacteraceae</taxon>
        <taxon>Campylobacter</taxon>
    </lineage>
</organism>
<comment type="caution">
    <text evidence="1">The sequence shown here is derived from an EMBL/GenBank/DDBJ whole genome shotgun (WGS) entry which is preliminary data.</text>
</comment>
<feature type="non-terminal residue" evidence="1">
    <location>
        <position position="1"/>
    </location>
</feature>
<evidence type="ECO:0000313" key="2">
    <source>
        <dbReference type="Proteomes" id="UP001075461"/>
    </source>
</evidence>
<gene>
    <name evidence="1" type="ORF">O6B92_09320</name>
</gene>
<dbReference type="EMBL" id="JAPXGP010000012">
    <property type="protein sequence ID" value="MCZ6162526.1"/>
    <property type="molecule type" value="Genomic_DNA"/>
</dbReference>
<name>A0A9Q4KLY3_9BACT</name>
<proteinExistence type="predicted"/>
<dbReference type="AlphaFoldDB" id="A0A9Q4KLY3"/>